<accession>G7YVJ3</accession>
<evidence type="ECO:0000313" key="1">
    <source>
        <dbReference type="EMBL" id="GAA56973.1"/>
    </source>
</evidence>
<dbReference type="AlphaFoldDB" id="G7YVJ3"/>
<evidence type="ECO:0000313" key="2">
    <source>
        <dbReference type="Proteomes" id="UP000008909"/>
    </source>
</evidence>
<proteinExistence type="predicted"/>
<dbReference type="EMBL" id="DF144474">
    <property type="protein sequence ID" value="GAA56973.1"/>
    <property type="molecule type" value="Genomic_DNA"/>
</dbReference>
<organism evidence="1 2">
    <name type="scientific">Clonorchis sinensis</name>
    <name type="common">Chinese liver fluke</name>
    <dbReference type="NCBI Taxonomy" id="79923"/>
    <lineage>
        <taxon>Eukaryota</taxon>
        <taxon>Metazoa</taxon>
        <taxon>Spiralia</taxon>
        <taxon>Lophotrochozoa</taxon>
        <taxon>Platyhelminthes</taxon>
        <taxon>Trematoda</taxon>
        <taxon>Digenea</taxon>
        <taxon>Opisthorchiida</taxon>
        <taxon>Opisthorchiata</taxon>
        <taxon>Opisthorchiidae</taxon>
        <taxon>Clonorchis</taxon>
    </lineage>
</organism>
<name>G7YVJ3_CLOSI</name>
<keyword evidence="2" id="KW-1185">Reference proteome</keyword>
<gene>
    <name evidence="1" type="ORF">CLF_111922</name>
</gene>
<protein>
    <submittedName>
        <fullName evidence="1">Uncharacterized protein</fullName>
    </submittedName>
</protein>
<reference key="2">
    <citation type="submission" date="2011-10" db="EMBL/GenBank/DDBJ databases">
        <title>The genome and transcriptome sequence of Clonorchis sinensis provide insights into the carcinogenic liver fluke.</title>
        <authorList>
            <person name="Wang X."/>
            <person name="Huang Y."/>
            <person name="Chen W."/>
            <person name="Liu H."/>
            <person name="Guo L."/>
            <person name="Chen Y."/>
            <person name="Luo F."/>
            <person name="Zhou W."/>
            <person name="Sun J."/>
            <person name="Mao Q."/>
            <person name="Liang P."/>
            <person name="Zhou C."/>
            <person name="Tian Y."/>
            <person name="Men J."/>
            <person name="Lv X."/>
            <person name="Huang L."/>
            <person name="Zhou J."/>
            <person name="Hu Y."/>
            <person name="Li R."/>
            <person name="Zhang F."/>
            <person name="Lei H."/>
            <person name="Li X."/>
            <person name="Hu X."/>
            <person name="Liang C."/>
            <person name="Xu J."/>
            <person name="Wu Z."/>
            <person name="Yu X."/>
        </authorList>
    </citation>
    <scope>NUCLEOTIDE SEQUENCE</scope>
    <source>
        <strain>Henan</strain>
    </source>
</reference>
<dbReference type="Proteomes" id="UP000008909">
    <property type="component" value="Unassembled WGS sequence"/>
</dbReference>
<reference evidence="1" key="1">
    <citation type="journal article" date="2011" name="Genome Biol.">
        <title>The draft genome of the carcinogenic human liver fluke Clonorchis sinensis.</title>
        <authorList>
            <person name="Wang X."/>
            <person name="Chen W."/>
            <person name="Huang Y."/>
            <person name="Sun J."/>
            <person name="Men J."/>
            <person name="Liu H."/>
            <person name="Luo F."/>
            <person name="Guo L."/>
            <person name="Lv X."/>
            <person name="Deng C."/>
            <person name="Zhou C."/>
            <person name="Fan Y."/>
            <person name="Li X."/>
            <person name="Huang L."/>
            <person name="Hu Y."/>
            <person name="Liang C."/>
            <person name="Hu X."/>
            <person name="Xu J."/>
            <person name="Yu X."/>
        </authorList>
    </citation>
    <scope>NUCLEOTIDE SEQUENCE [LARGE SCALE GENOMIC DNA]</scope>
    <source>
        <strain evidence="1">Henan</strain>
    </source>
</reference>
<sequence>MRRPGAAHSVAWKHQKREIQLGSSGSCSLLDEGCCIRGRKICSSLKISVAGFNKACETEIPSVKTFAENGFYVEQNYSLPRGYYAILVWAPNGLPKPERFRQTLFMYAAMNVHDSCLKEPVPCMPEQFRSYEFDCSEQNEVFRLLDIFLLAQTSWITGDKIRMMVSNTYEYKNFYNRTLFRRSPDRCNRLVLHACRHPPRYDKLLHKHELRAPLGLPVDPQARPSTLHSIFQEHFPGVVVSYSMIKFEEETCFLSAELQNQAIEKEESLYISLPSCTDSYVRSISPIGYAFNLTIIANKWFIYAQQEYVHYQVLKKYVSDLKMFHKFEENHIVLQRGRENKRRMGRIVARLQLIFDRLVEMRTTRLSSSYVRGSGSFNRLLGRSQLIWVQLGQKFDRTLAKKDESDCSLSKSFQQTYEYRVMPTEMYRSISDIIPTET</sequence>